<keyword evidence="3" id="KW-1185">Reference proteome</keyword>
<accession>A0A7K6GP89</accession>
<dbReference type="EMBL" id="VZRP01011216">
    <property type="protein sequence ID" value="NWV65136.1"/>
    <property type="molecule type" value="Genomic_DNA"/>
</dbReference>
<dbReference type="Pfam" id="PF00059">
    <property type="entry name" value="Lectin_C"/>
    <property type="match status" value="1"/>
</dbReference>
<feature type="domain" description="C-type lectin" evidence="1">
    <location>
        <begin position="5"/>
        <end position="117"/>
    </location>
</feature>
<feature type="non-terminal residue" evidence="2">
    <location>
        <position position="1"/>
    </location>
</feature>
<protein>
    <submittedName>
        <fullName evidence="2">CD69 protein</fullName>
    </submittedName>
</protein>
<dbReference type="Proteomes" id="UP000564407">
    <property type="component" value="Unassembled WGS sequence"/>
</dbReference>
<dbReference type="PROSITE" id="PS50041">
    <property type="entry name" value="C_TYPE_LECTIN_2"/>
    <property type="match status" value="1"/>
</dbReference>
<sequence>DWIGYNGICYFLSRDESTWDQAQALCFEVGASLDEKVMSEGLQGVCGVAEGSLEVSWAGLGAHRARGQPCPGAWQGRSPRVQQQPWGSCPGQWECASLAENKLRSVSCSNSLPYVCSRAQTPL</sequence>
<organism evidence="2 3">
    <name type="scientific">Malurus elegans</name>
    <name type="common">Red-winged fairywren</name>
    <dbReference type="NCBI Taxonomy" id="720584"/>
    <lineage>
        <taxon>Eukaryota</taxon>
        <taxon>Metazoa</taxon>
        <taxon>Chordata</taxon>
        <taxon>Craniata</taxon>
        <taxon>Vertebrata</taxon>
        <taxon>Euteleostomi</taxon>
        <taxon>Archelosauria</taxon>
        <taxon>Archosauria</taxon>
        <taxon>Dinosauria</taxon>
        <taxon>Saurischia</taxon>
        <taxon>Theropoda</taxon>
        <taxon>Coelurosauria</taxon>
        <taxon>Aves</taxon>
        <taxon>Neognathae</taxon>
        <taxon>Neoaves</taxon>
        <taxon>Telluraves</taxon>
        <taxon>Australaves</taxon>
        <taxon>Passeriformes</taxon>
        <taxon>Meliphagoidea</taxon>
        <taxon>Maluridae</taxon>
        <taxon>Malurus</taxon>
    </lineage>
</organism>
<evidence type="ECO:0000313" key="3">
    <source>
        <dbReference type="Proteomes" id="UP000564407"/>
    </source>
</evidence>
<name>A0A7K6GP89_9PASS</name>
<dbReference type="AlphaFoldDB" id="A0A7K6GP89"/>
<gene>
    <name evidence="2" type="primary">Cd69_1</name>
    <name evidence="2" type="ORF">MALELE_R01362</name>
</gene>
<reference evidence="2 3" key="1">
    <citation type="submission" date="2019-09" db="EMBL/GenBank/DDBJ databases">
        <title>Bird 10,000 Genomes (B10K) Project - Family phase.</title>
        <authorList>
            <person name="Zhang G."/>
        </authorList>
    </citation>
    <scope>NUCLEOTIDE SEQUENCE [LARGE SCALE GENOMIC DNA]</scope>
    <source>
        <strain evidence="2">B10K-DU-029-44</strain>
        <tissue evidence="2">Heart</tissue>
    </source>
</reference>
<dbReference type="SUPFAM" id="SSF56436">
    <property type="entry name" value="C-type lectin-like"/>
    <property type="match status" value="1"/>
</dbReference>
<evidence type="ECO:0000313" key="2">
    <source>
        <dbReference type="EMBL" id="NWV65136.1"/>
    </source>
</evidence>
<proteinExistence type="predicted"/>
<dbReference type="Gene3D" id="3.10.100.10">
    <property type="entry name" value="Mannose-Binding Protein A, subunit A"/>
    <property type="match status" value="1"/>
</dbReference>
<dbReference type="InterPro" id="IPR016186">
    <property type="entry name" value="C-type_lectin-like/link_sf"/>
</dbReference>
<dbReference type="InterPro" id="IPR016187">
    <property type="entry name" value="CTDL_fold"/>
</dbReference>
<feature type="non-terminal residue" evidence="2">
    <location>
        <position position="123"/>
    </location>
</feature>
<dbReference type="InterPro" id="IPR001304">
    <property type="entry name" value="C-type_lectin-like"/>
</dbReference>
<comment type="caution">
    <text evidence="2">The sequence shown here is derived from an EMBL/GenBank/DDBJ whole genome shotgun (WGS) entry which is preliminary data.</text>
</comment>
<evidence type="ECO:0000259" key="1">
    <source>
        <dbReference type="PROSITE" id="PS50041"/>
    </source>
</evidence>